<organism evidence="1 2">
    <name type="scientific">Hygrophoropsis aurantiaca</name>
    <dbReference type="NCBI Taxonomy" id="72124"/>
    <lineage>
        <taxon>Eukaryota</taxon>
        <taxon>Fungi</taxon>
        <taxon>Dikarya</taxon>
        <taxon>Basidiomycota</taxon>
        <taxon>Agaricomycotina</taxon>
        <taxon>Agaricomycetes</taxon>
        <taxon>Agaricomycetidae</taxon>
        <taxon>Boletales</taxon>
        <taxon>Coniophorineae</taxon>
        <taxon>Hygrophoropsidaceae</taxon>
        <taxon>Hygrophoropsis</taxon>
    </lineage>
</organism>
<sequence length="221" mass="23335">MDSNIGNRKDDSVKHSAPIPINTQQHSRHRSASVSSDSSSSPSSPPQVQTPLNTNPPRIPAVSPSSSPILYFLSQSPTKAPATFPFRGWGGPPVFEEDSQEELPAAAHARRASTAGRFNTGIPASDANHERSAGLLRRLSLGNALGKPPVSEVALPTSPSVPTAPPNSAVSESPTINARFSGPLNRKAKRSATISVESGRPRRAPSPMGERILKGHFDGFN</sequence>
<proteinExistence type="predicted"/>
<keyword evidence="2" id="KW-1185">Reference proteome</keyword>
<name>A0ACB8AQ20_9AGAM</name>
<comment type="caution">
    <text evidence="1">The sequence shown here is derived from an EMBL/GenBank/DDBJ whole genome shotgun (WGS) entry which is preliminary data.</text>
</comment>
<gene>
    <name evidence="1" type="ORF">BJ138DRAFT_997368</name>
</gene>
<evidence type="ECO:0000313" key="2">
    <source>
        <dbReference type="Proteomes" id="UP000790377"/>
    </source>
</evidence>
<evidence type="ECO:0000313" key="1">
    <source>
        <dbReference type="EMBL" id="KAH7915585.1"/>
    </source>
</evidence>
<protein>
    <submittedName>
        <fullName evidence="1">Uncharacterized protein</fullName>
    </submittedName>
</protein>
<reference evidence="1" key="1">
    <citation type="journal article" date="2021" name="New Phytol.">
        <title>Evolutionary innovations through gain and loss of genes in the ectomycorrhizal Boletales.</title>
        <authorList>
            <person name="Wu G."/>
            <person name="Miyauchi S."/>
            <person name="Morin E."/>
            <person name="Kuo A."/>
            <person name="Drula E."/>
            <person name="Varga T."/>
            <person name="Kohler A."/>
            <person name="Feng B."/>
            <person name="Cao Y."/>
            <person name="Lipzen A."/>
            <person name="Daum C."/>
            <person name="Hundley H."/>
            <person name="Pangilinan J."/>
            <person name="Johnson J."/>
            <person name="Barry K."/>
            <person name="LaButti K."/>
            <person name="Ng V."/>
            <person name="Ahrendt S."/>
            <person name="Min B."/>
            <person name="Choi I.G."/>
            <person name="Park H."/>
            <person name="Plett J.M."/>
            <person name="Magnuson J."/>
            <person name="Spatafora J.W."/>
            <person name="Nagy L.G."/>
            <person name="Henrissat B."/>
            <person name="Grigoriev I.V."/>
            <person name="Yang Z.L."/>
            <person name="Xu J."/>
            <person name="Martin F.M."/>
        </authorList>
    </citation>
    <scope>NUCLEOTIDE SEQUENCE</scope>
    <source>
        <strain evidence="1">ATCC 28755</strain>
    </source>
</reference>
<dbReference type="EMBL" id="MU267598">
    <property type="protein sequence ID" value="KAH7915585.1"/>
    <property type="molecule type" value="Genomic_DNA"/>
</dbReference>
<accession>A0ACB8AQ20</accession>
<dbReference type="Proteomes" id="UP000790377">
    <property type="component" value="Unassembled WGS sequence"/>
</dbReference>